<dbReference type="RefSeq" id="WP_125136828.1">
    <property type="nucleotide sequence ID" value="NZ_LR130778.1"/>
</dbReference>
<dbReference type="PANTHER" id="PTHR42742">
    <property type="entry name" value="TRANSCRIPTIONAL REPRESSOR MPRA"/>
    <property type="match status" value="1"/>
</dbReference>
<feature type="domain" description="Phosphomannose isomerase type I catalytic" evidence="7">
    <location>
        <begin position="7"/>
        <end position="108"/>
    </location>
</feature>
<dbReference type="Pfam" id="PF20511">
    <property type="entry name" value="PMI_typeI_cat"/>
    <property type="match status" value="1"/>
</dbReference>
<feature type="active site" evidence="6">
    <location>
        <position position="195"/>
    </location>
</feature>
<dbReference type="PIRSF" id="PIRSF036894">
    <property type="entry name" value="PMI_Firm_short"/>
    <property type="match status" value="1"/>
</dbReference>
<sequence>MGPLLFEPDLKERIWGGEKLKNLYGKKTPFKYTGESWEVACHEHGASIIATGPYKGRTLCELLQTHSHHILGEGHEKGNKFPLLVKIIDAKEDLSVQVHPDDTYAKIIENGELGKSEAWVVMEADEGARLIIGLKKGTTQETFIEALRTNQLEQVLNEVEVKPGDVFNIPAGLIHAIGKGILLAEVQQNSDTTYRVYDWNRIGLDGQSRDLHIDKSKETIDFLDSYSTLPVHGSTVVREDAKHTYYILNQYFALETIEIDGSDRQLNENSYEIYMVLEGFGQLEGDFESLEVKKGDSLLIPATCIAYTFTGKMKLLKTYVPSSVKDTLKKLEVKGVQKEAITIQ</sequence>
<dbReference type="AlphaFoldDB" id="A0A3P7PBJ5"/>
<evidence type="ECO:0000256" key="5">
    <source>
        <dbReference type="PIRSR" id="PIRSR036894-1"/>
    </source>
</evidence>
<organism evidence="9 10">
    <name type="scientific">Petrocella atlantisensis</name>
    <dbReference type="NCBI Taxonomy" id="2173034"/>
    <lineage>
        <taxon>Bacteria</taxon>
        <taxon>Bacillati</taxon>
        <taxon>Bacillota</taxon>
        <taxon>Clostridia</taxon>
        <taxon>Lachnospirales</taxon>
        <taxon>Vallitaleaceae</taxon>
        <taxon>Petrocella</taxon>
    </lineage>
</organism>
<dbReference type="Proteomes" id="UP000279029">
    <property type="component" value="Chromosome"/>
</dbReference>
<dbReference type="GO" id="GO:0004476">
    <property type="term" value="F:mannose-6-phosphate isomerase activity"/>
    <property type="evidence" value="ECO:0007669"/>
    <property type="project" value="InterPro"/>
</dbReference>
<feature type="binding site" evidence="5">
    <location>
        <position position="175"/>
    </location>
    <ligand>
        <name>Zn(2+)</name>
        <dbReference type="ChEBI" id="CHEBI:29105"/>
    </ligand>
</feature>
<name>A0A3P7PBJ5_9FIRM</name>
<evidence type="ECO:0000256" key="3">
    <source>
        <dbReference type="ARBA" id="ARBA00029741"/>
    </source>
</evidence>
<dbReference type="CDD" id="cd07010">
    <property type="entry name" value="cupin_PMI_type_I_N_bac"/>
    <property type="match status" value="1"/>
</dbReference>
<evidence type="ECO:0000256" key="1">
    <source>
        <dbReference type="ARBA" id="ARBA00022723"/>
    </source>
</evidence>
<feature type="binding site" evidence="5">
    <location>
        <position position="117"/>
    </location>
    <ligand>
        <name>Zn(2+)</name>
        <dbReference type="ChEBI" id="CHEBI:29105"/>
    </ligand>
</feature>
<evidence type="ECO:0000256" key="4">
    <source>
        <dbReference type="ARBA" id="ARBA00030762"/>
    </source>
</evidence>
<evidence type="ECO:0000259" key="7">
    <source>
        <dbReference type="Pfam" id="PF20511"/>
    </source>
</evidence>
<dbReference type="InterPro" id="IPR046457">
    <property type="entry name" value="PMI_typeI_cat"/>
</dbReference>
<dbReference type="InterPro" id="IPR051804">
    <property type="entry name" value="Carb_Metab_Reg_Kinase/Isom"/>
</dbReference>
<keyword evidence="9" id="KW-0413">Isomerase</keyword>
<keyword evidence="10" id="KW-1185">Reference proteome</keyword>
<comment type="cofactor">
    <cofactor evidence="5">
        <name>Zn(2+)</name>
        <dbReference type="ChEBI" id="CHEBI:29105"/>
    </cofactor>
    <text evidence="5">Binds 1 zinc ion per subunit.</text>
</comment>
<evidence type="ECO:0000313" key="10">
    <source>
        <dbReference type="Proteomes" id="UP000279029"/>
    </source>
</evidence>
<feature type="domain" description="Mannose-6-phosphate isomerase cupin" evidence="8">
    <location>
        <begin position="243"/>
        <end position="319"/>
    </location>
</feature>
<dbReference type="EMBL" id="LR130778">
    <property type="protein sequence ID" value="VDN47533.1"/>
    <property type="molecule type" value="Genomic_DNA"/>
</dbReference>
<reference evidence="9 10" key="1">
    <citation type="submission" date="2018-09" db="EMBL/GenBank/DDBJ databases">
        <authorList>
            <person name="Postec A."/>
        </authorList>
    </citation>
    <scope>NUCLEOTIDE SEQUENCE [LARGE SCALE GENOMIC DNA]</scope>
    <source>
        <strain evidence="9">70B-A</strain>
    </source>
</reference>
<gene>
    <name evidence="9" type="primary">manA</name>
    <name evidence="9" type="ORF">PATL70BA_1646</name>
</gene>
<dbReference type="KEGG" id="cbar:PATL70BA_1646"/>
<dbReference type="SUPFAM" id="SSF51182">
    <property type="entry name" value="RmlC-like cupins"/>
    <property type="match status" value="1"/>
</dbReference>
<keyword evidence="1 5" id="KW-0479">Metal-binding</keyword>
<evidence type="ECO:0000259" key="8">
    <source>
        <dbReference type="Pfam" id="PF21621"/>
    </source>
</evidence>
<keyword evidence="2 5" id="KW-0862">Zinc</keyword>
<protein>
    <recommendedName>
        <fullName evidence="3">Phosphohexomutase</fullName>
    </recommendedName>
    <alternativeName>
        <fullName evidence="4">Phosphomannose isomerase</fullName>
    </alternativeName>
</protein>
<dbReference type="Gene3D" id="2.60.120.10">
    <property type="entry name" value="Jelly Rolls"/>
    <property type="match status" value="2"/>
</dbReference>
<dbReference type="GO" id="GO:0005975">
    <property type="term" value="P:carbohydrate metabolic process"/>
    <property type="evidence" value="ECO:0007669"/>
    <property type="project" value="InterPro"/>
</dbReference>
<evidence type="ECO:0000256" key="2">
    <source>
        <dbReference type="ARBA" id="ARBA00022833"/>
    </source>
</evidence>
<dbReference type="InterPro" id="IPR011051">
    <property type="entry name" value="RmlC_Cupin_sf"/>
</dbReference>
<dbReference type="Pfam" id="PF21621">
    <property type="entry name" value="MPI_cupin_dom"/>
    <property type="match status" value="1"/>
</dbReference>
<accession>A0A3P7PBJ5</accession>
<dbReference type="OrthoDB" id="9808275at2"/>
<evidence type="ECO:0000313" key="9">
    <source>
        <dbReference type="EMBL" id="VDN47533.1"/>
    </source>
</evidence>
<dbReference type="InterPro" id="IPR049071">
    <property type="entry name" value="MPI_cupin_dom"/>
</dbReference>
<dbReference type="GO" id="GO:0008270">
    <property type="term" value="F:zinc ion binding"/>
    <property type="evidence" value="ECO:0007669"/>
    <property type="project" value="InterPro"/>
</dbReference>
<dbReference type="InterPro" id="IPR014710">
    <property type="entry name" value="RmlC-like_jellyroll"/>
</dbReference>
<dbReference type="PANTHER" id="PTHR42742:SF3">
    <property type="entry name" value="FRUCTOKINASE"/>
    <property type="match status" value="1"/>
</dbReference>
<dbReference type="InterPro" id="IPR014628">
    <property type="entry name" value="Man6P_isomerase_Firm_short"/>
</dbReference>
<feature type="binding site" evidence="5">
    <location>
        <position position="99"/>
    </location>
    <ligand>
        <name>Zn(2+)</name>
        <dbReference type="ChEBI" id="CHEBI:29105"/>
    </ligand>
</feature>
<evidence type="ECO:0000256" key="6">
    <source>
        <dbReference type="PIRSR" id="PIRSR036894-2"/>
    </source>
</evidence>
<proteinExistence type="predicted"/>